<dbReference type="AlphaFoldDB" id="A0A512M1Z4"/>
<evidence type="ECO:0000313" key="2">
    <source>
        <dbReference type="Proteomes" id="UP000321577"/>
    </source>
</evidence>
<dbReference type="Proteomes" id="UP000321577">
    <property type="component" value="Unassembled WGS sequence"/>
</dbReference>
<sequence>MRGYECFFHRRFGDGETITRKGWEPDWGLFTVVSDGRPIWVNPTGSDLMEQEVRVVVAES</sequence>
<keyword evidence="2" id="KW-1185">Reference proteome</keyword>
<evidence type="ECO:0000313" key="1">
    <source>
        <dbReference type="EMBL" id="GEP40767.1"/>
    </source>
</evidence>
<name>A0A512M1Z4_9BACT</name>
<dbReference type="EMBL" id="BKAG01000001">
    <property type="protein sequence ID" value="GEP40767.1"/>
    <property type="molecule type" value="Genomic_DNA"/>
</dbReference>
<protein>
    <submittedName>
        <fullName evidence="1">Uncharacterized protein</fullName>
    </submittedName>
</protein>
<gene>
    <name evidence="1" type="ORF">BGE01nite_00580</name>
</gene>
<comment type="caution">
    <text evidence="1">The sequence shown here is derived from an EMBL/GenBank/DDBJ whole genome shotgun (WGS) entry which is preliminary data.</text>
</comment>
<organism evidence="1 2">
    <name type="scientific">Brevifollis gellanilyticus</name>
    <dbReference type="NCBI Taxonomy" id="748831"/>
    <lineage>
        <taxon>Bacteria</taxon>
        <taxon>Pseudomonadati</taxon>
        <taxon>Verrucomicrobiota</taxon>
        <taxon>Verrucomicrobiia</taxon>
        <taxon>Verrucomicrobiales</taxon>
        <taxon>Verrucomicrobiaceae</taxon>
    </lineage>
</organism>
<proteinExistence type="predicted"/>
<reference evidence="1 2" key="1">
    <citation type="submission" date="2019-07" db="EMBL/GenBank/DDBJ databases">
        <title>Whole genome shotgun sequence of Brevifollis gellanilyticus NBRC 108608.</title>
        <authorList>
            <person name="Hosoyama A."/>
            <person name="Uohara A."/>
            <person name="Ohji S."/>
            <person name="Ichikawa N."/>
        </authorList>
    </citation>
    <scope>NUCLEOTIDE SEQUENCE [LARGE SCALE GENOMIC DNA]</scope>
    <source>
        <strain evidence="1 2">NBRC 108608</strain>
    </source>
</reference>
<accession>A0A512M1Z4</accession>